<name>A0A915KD49_ROMCU</name>
<organism evidence="1 2">
    <name type="scientific">Romanomermis culicivorax</name>
    <name type="common">Nematode worm</name>
    <dbReference type="NCBI Taxonomy" id="13658"/>
    <lineage>
        <taxon>Eukaryota</taxon>
        <taxon>Metazoa</taxon>
        <taxon>Ecdysozoa</taxon>
        <taxon>Nematoda</taxon>
        <taxon>Enoplea</taxon>
        <taxon>Dorylaimia</taxon>
        <taxon>Mermithida</taxon>
        <taxon>Mermithoidea</taxon>
        <taxon>Mermithidae</taxon>
        <taxon>Romanomermis</taxon>
    </lineage>
</organism>
<accession>A0A915KD49</accession>
<evidence type="ECO:0000313" key="2">
    <source>
        <dbReference type="WBParaSite" id="nRc.2.0.1.t35996-RA"/>
    </source>
</evidence>
<sequence>MFRRVVLFVIDAHDEHGCVSRRCRNYDFFGASGMVSLGFIVCGKDAVQEWVVDGDNIDSAFFDGGAKDQTSDAAKTERIVISDEQKT</sequence>
<protein>
    <submittedName>
        <fullName evidence="2">Uncharacterized protein</fullName>
    </submittedName>
</protein>
<dbReference type="Proteomes" id="UP000887565">
    <property type="component" value="Unplaced"/>
</dbReference>
<reference evidence="2" key="1">
    <citation type="submission" date="2022-11" db="UniProtKB">
        <authorList>
            <consortium name="WormBaseParasite"/>
        </authorList>
    </citation>
    <scope>IDENTIFICATION</scope>
</reference>
<evidence type="ECO:0000313" key="1">
    <source>
        <dbReference type="Proteomes" id="UP000887565"/>
    </source>
</evidence>
<dbReference type="AlphaFoldDB" id="A0A915KD49"/>
<dbReference type="WBParaSite" id="nRc.2.0.1.t35996-RA">
    <property type="protein sequence ID" value="nRc.2.0.1.t35996-RA"/>
    <property type="gene ID" value="nRc.2.0.1.g35996"/>
</dbReference>
<proteinExistence type="predicted"/>
<keyword evidence="1" id="KW-1185">Reference proteome</keyword>